<reference evidence="4" key="2">
    <citation type="journal article" date="2018" name="Environ. Sci. Technol.">
        <title>The Toxicogenome of Hyalella azteca: A Model for Sediment Ecotoxicology and Evolutionary Toxicology.</title>
        <authorList>
            <person name="Poynton H.C."/>
            <person name="Hasenbein S."/>
            <person name="Benoit J.B."/>
            <person name="Sepulveda M.S."/>
            <person name="Poelchau M.F."/>
            <person name="Hughes D.S.T."/>
            <person name="Murali S.C."/>
            <person name="Chen S."/>
            <person name="Glastad K.M."/>
            <person name="Goodisman M.A.D."/>
            <person name="Werren J.H."/>
            <person name="Vineis J.H."/>
            <person name="Bowen J.L."/>
            <person name="Friedrich M."/>
            <person name="Jones J."/>
            <person name="Robertson H.M."/>
            <person name="Feyereisen R."/>
            <person name="Mechler-Hickson A."/>
            <person name="Mathers N."/>
            <person name="Lee C.E."/>
            <person name="Colbourne J.K."/>
            <person name="Biales A."/>
            <person name="Johnston J.S."/>
            <person name="Wellborn G.A."/>
            <person name="Rosendale A.J."/>
            <person name="Cridge A.G."/>
            <person name="Munoz-Torres M.C."/>
            <person name="Bain P.A."/>
            <person name="Manny A.R."/>
            <person name="Major K.M."/>
            <person name="Lambert F.N."/>
            <person name="Vulpe C.D."/>
            <person name="Tuck P."/>
            <person name="Blalock B.J."/>
            <person name="Lin Y.Y."/>
            <person name="Smith M.E."/>
            <person name="Ochoa-Acuna H."/>
            <person name="Chen M.M."/>
            <person name="Childers C.P."/>
            <person name="Qu J."/>
            <person name="Dugan S."/>
            <person name="Lee S.L."/>
            <person name="Chao H."/>
            <person name="Dinh H."/>
            <person name="Han Y."/>
            <person name="Doddapaneni H."/>
            <person name="Worley K.C."/>
            <person name="Muzny D.M."/>
            <person name="Gibbs R.A."/>
            <person name="Richards S."/>
        </authorList>
    </citation>
    <scope>NUCLEOTIDE SEQUENCE</scope>
    <source>
        <strain evidence="4">HAZT.00-mixed</strain>
        <tissue evidence="4">Whole organism</tissue>
    </source>
</reference>
<feature type="repeat" description="ANK" evidence="3">
    <location>
        <begin position="148"/>
        <end position="180"/>
    </location>
</feature>
<dbReference type="PRINTS" id="PR01415">
    <property type="entry name" value="ANKYRIN"/>
</dbReference>
<accession>A0A6A0H1E0</accession>
<feature type="repeat" description="ANK" evidence="3">
    <location>
        <begin position="566"/>
        <end position="600"/>
    </location>
</feature>
<evidence type="ECO:0000256" key="3">
    <source>
        <dbReference type="PROSITE-ProRule" id="PRU00023"/>
    </source>
</evidence>
<name>A0A6A0H1E0_HYAAZ</name>
<proteinExistence type="predicted"/>
<comment type="caution">
    <text evidence="4">The sequence shown here is derived from an EMBL/GenBank/DDBJ whole genome shotgun (WGS) entry which is preliminary data.</text>
</comment>
<dbReference type="EMBL" id="JQDR03009283">
    <property type="protein sequence ID" value="KAA0195894.1"/>
    <property type="molecule type" value="Genomic_DNA"/>
</dbReference>
<evidence type="ECO:0000256" key="1">
    <source>
        <dbReference type="ARBA" id="ARBA00022737"/>
    </source>
</evidence>
<evidence type="ECO:0000256" key="2">
    <source>
        <dbReference type="ARBA" id="ARBA00023043"/>
    </source>
</evidence>
<feature type="repeat" description="ANK" evidence="3">
    <location>
        <begin position="115"/>
        <end position="147"/>
    </location>
</feature>
<keyword evidence="2 3" id="KW-0040">ANK repeat</keyword>
<gene>
    <name evidence="4" type="ORF">HAZT_HAZT005784</name>
</gene>
<dbReference type="PROSITE" id="PS50088">
    <property type="entry name" value="ANK_REPEAT"/>
    <property type="match status" value="4"/>
</dbReference>
<sequence>MDMSGDSFFNPSSLLWPSPRDDEVAKLRRLFFELVQQIKEMGPDQGLSHLLRRRIESFSKQSRQEFVNWKSSGCTPLFLACQRGLAEVVEYLCSTCGADIELKGIYEVPEDRSNHFVTPLWCAAVAGQLEVVKMLISKGAYINSESDTGSTSVRSACYMSHISVVKFLVESGADVQKSNFNGGTCLINSVQNVELCKILLDHGANINAKDIKSKTALHYAIEEHRLETVKLLIKRGADPFIKSCFNDDAVQIACIKGALPIFMYLITELELPIERIADCHEVLGSTYLDERNNVQEAINHWRISAQIREEAGIAKKISPPHMDFNYVAEFVSQADLDSIILDQDSLRMQSLLICLRVLGGAHKDTIYRLMIRGAAYADTLQYQRCIQLWLHALNIRIINDTMLNTEVNLSSNALMKLMLDIIEAYPPAEVKRVIVFEDVFRALTLIGDQFEQCTELLSIKPEFRRQQCDFDQSLTLFIYLIFVNLLIEPNKDQMQKLVHYITKIVRLNPVTTDNQFSLLHLSATNGKLTFMSGSAPNQFTSSHFPDPAVTSLLLDCDANVNARSRDGCSPLFLASHERHYKKEIFKILLERGAHLDQANFWGDHAGVVLRGNRAWLIDPLALPVPPLKCLAARTMRRHRVPVLPGDLPTDNKLKLILG</sequence>
<organism evidence="4">
    <name type="scientific">Hyalella azteca</name>
    <name type="common">Amphipod</name>
    <dbReference type="NCBI Taxonomy" id="294128"/>
    <lineage>
        <taxon>Eukaryota</taxon>
        <taxon>Metazoa</taxon>
        <taxon>Ecdysozoa</taxon>
        <taxon>Arthropoda</taxon>
        <taxon>Crustacea</taxon>
        <taxon>Multicrustacea</taxon>
        <taxon>Malacostraca</taxon>
        <taxon>Eumalacostraca</taxon>
        <taxon>Peracarida</taxon>
        <taxon>Amphipoda</taxon>
        <taxon>Senticaudata</taxon>
        <taxon>Talitrida</taxon>
        <taxon>Talitroidea</taxon>
        <taxon>Hyalellidae</taxon>
        <taxon>Hyalella</taxon>
    </lineage>
</organism>
<dbReference type="Pfam" id="PF00023">
    <property type="entry name" value="Ank"/>
    <property type="match status" value="2"/>
</dbReference>
<dbReference type="AlphaFoldDB" id="A0A6A0H1E0"/>
<dbReference type="SMART" id="SM00248">
    <property type="entry name" value="ANK"/>
    <property type="match status" value="7"/>
</dbReference>
<dbReference type="PANTHER" id="PTHR24173">
    <property type="entry name" value="ANKYRIN REPEAT CONTAINING"/>
    <property type="match status" value="1"/>
</dbReference>
<dbReference type="OrthoDB" id="3246549at2759"/>
<dbReference type="PANTHER" id="PTHR24173:SF82">
    <property type="entry name" value="FI19351P1"/>
    <property type="match status" value="1"/>
</dbReference>
<reference evidence="4" key="1">
    <citation type="submission" date="2014-08" db="EMBL/GenBank/DDBJ databases">
        <authorList>
            <person name="Murali S."/>
            <person name="Richards S."/>
            <person name="Bandaranaike D."/>
            <person name="Bellair M."/>
            <person name="Blankenburg K."/>
            <person name="Chao H."/>
            <person name="Dinh H."/>
            <person name="Doddapaneni H."/>
            <person name="Dugan-Rocha S."/>
            <person name="Elkadiri S."/>
            <person name="Gnanaolivu R."/>
            <person name="Hughes D."/>
            <person name="Lee S."/>
            <person name="Li M."/>
            <person name="Ming W."/>
            <person name="Munidasa M."/>
            <person name="Muniz J."/>
            <person name="Nguyen L."/>
            <person name="Osuji N."/>
            <person name="Pu L.-L."/>
            <person name="Puazo M."/>
            <person name="Skinner E."/>
            <person name="Qu C."/>
            <person name="Quiroz J."/>
            <person name="Raj R."/>
            <person name="Weissenberger G."/>
            <person name="Xin Y."/>
            <person name="Zou X."/>
            <person name="Han Y."/>
            <person name="Worley K."/>
            <person name="Muzny D."/>
            <person name="Gibbs R."/>
        </authorList>
    </citation>
    <scope>NUCLEOTIDE SEQUENCE</scope>
    <source>
        <strain evidence="4">HAZT.00-mixed</strain>
        <tissue evidence="4">Whole organism</tissue>
    </source>
</reference>
<dbReference type="SUPFAM" id="SSF48403">
    <property type="entry name" value="Ankyrin repeat"/>
    <property type="match status" value="2"/>
</dbReference>
<dbReference type="Proteomes" id="UP000711488">
    <property type="component" value="Unassembled WGS sequence"/>
</dbReference>
<protein>
    <submittedName>
        <fullName evidence="4">Uncharacterized protein</fullName>
    </submittedName>
</protein>
<reference evidence="4" key="3">
    <citation type="submission" date="2019-06" db="EMBL/GenBank/DDBJ databases">
        <authorList>
            <person name="Poynton C."/>
            <person name="Hasenbein S."/>
            <person name="Benoit J.B."/>
            <person name="Sepulveda M.S."/>
            <person name="Poelchau M.F."/>
            <person name="Murali S.C."/>
            <person name="Chen S."/>
            <person name="Glastad K.M."/>
            <person name="Werren J.H."/>
            <person name="Vineis J.H."/>
            <person name="Bowen J.L."/>
            <person name="Friedrich M."/>
            <person name="Jones J."/>
            <person name="Robertson H.M."/>
            <person name="Feyereisen R."/>
            <person name="Mechler-Hickson A."/>
            <person name="Mathers N."/>
            <person name="Lee C.E."/>
            <person name="Colbourne J.K."/>
            <person name="Biales A."/>
            <person name="Johnston J.S."/>
            <person name="Wellborn G.A."/>
            <person name="Rosendale A.J."/>
            <person name="Cridge A.G."/>
            <person name="Munoz-Torres M.C."/>
            <person name="Bain P.A."/>
            <person name="Manny A.R."/>
            <person name="Major K.M."/>
            <person name="Lambert F.N."/>
            <person name="Vulpe C.D."/>
            <person name="Tuck P."/>
            <person name="Blalock B.J."/>
            <person name="Lin Y.-Y."/>
            <person name="Smith M.E."/>
            <person name="Ochoa-Acuna H."/>
            <person name="Chen M.-J.M."/>
            <person name="Childers C.P."/>
            <person name="Qu J."/>
            <person name="Dugan S."/>
            <person name="Lee S.L."/>
            <person name="Chao H."/>
            <person name="Dinh H."/>
            <person name="Han Y."/>
            <person name="Doddapaneni H."/>
            <person name="Worley K.C."/>
            <person name="Muzny D.M."/>
            <person name="Gibbs R.A."/>
            <person name="Richards S."/>
        </authorList>
    </citation>
    <scope>NUCLEOTIDE SEQUENCE</scope>
    <source>
        <strain evidence="4">HAZT.00-mixed</strain>
        <tissue evidence="4">Whole organism</tissue>
    </source>
</reference>
<dbReference type="Gene3D" id="1.25.40.20">
    <property type="entry name" value="Ankyrin repeat-containing domain"/>
    <property type="match status" value="3"/>
</dbReference>
<dbReference type="InterPro" id="IPR002110">
    <property type="entry name" value="Ankyrin_rpt"/>
</dbReference>
<dbReference type="InterPro" id="IPR036770">
    <property type="entry name" value="Ankyrin_rpt-contain_sf"/>
</dbReference>
<keyword evidence="1" id="KW-0677">Repeat</keyword>
<evidence type="ECO:0000313" key="4">
    <source>
        <dbReference type="EMBL" id="KAA0195894.1"/>
    </source>
</evidence>
<dbReference type="Pfam" id="PF12796">
    <property type="entry name" value="Ank_2"/>
    <property type="match status" value="2"/>
</dbReference>
<feature type="repeat" description="ANK" evidence="3">
    <location>
        <begin position="212"/>
        <end position="244"/>
    </location>
</feature>
<dbReference type="PROSITE" id="PS50297">
    <property type="entry name" value="ANK_REP_REGION"/>
    <property type="match status" value="4"/>
</dbReference>